<dbReference type="Proteomes" id="UP000326757">
    <property type="component" value="Unassembled WGS sequence"/>
</dbReference>
<evidence type="ECO:0000256" key="1">
    <source>
        <dbReference type="SAM" id="Phobius"/>
    </source>
</evidence>
<proteinExistence type="predicted"/>
<protein>
    <submittedName>
        <fullName evidence="2">Uncharacterized protein</fullName>
    </submittedName>
</protein>
<evidence type="ECO:0000313" key="2">
    <source>
        <dbReference type="EMBL" id="KAB8303936.1"/>
    </source>
</evidence>
<comment type="caution">
    <text evidence="2">The sequence shown here is derived from an EMBL/GenBank/DDBJ whole genome shotgun (WGS) entry which is preliminary data.</text>
</comment>
<keyword evidence="3" id="KW-1185">Reference proteome</keyword>
<keyword evidence="1" id="KW-1133">Transmembrane helix</keyword>
<organism evidence="2 3">
    <name type="scientific">Monilinia laxa</name>
    <name type="common">Brown rot fungus</name>
    <name type="synonym">Sclerotinia laxa</name>
    <dbReference type="NCBI Taxonomy" id="61186"/>
    <lineage>
        <taxon>Eukaryota</taxon>
        <taxon>Fungi</taxon>
        <taxon>Dikarya</taxon>
        <taxon>Ascomycota</taxon>
        <taxon>Pezizomycotina</taxon>
        <taxon>Leotiomycetes</taxon>
        <taxon>Helotiales</taxon>
        <taxon>Sclerotiniaceae</taxon>
        <taxon>Monilinia</taxon>
    </lineage>
</organism>
<keyword evidence="1" id="KW-0812">Transmembrane</keyword>
<name>A0A5N6KJG7_MONLA</name>
<sequence>MMGMVLVFLLAKTVFVYIWVVGSHIKKWHFRKKFDFLEIQVMREKYDLNSFTTHFLGPETQILSVLQILYKIVGDNI</sequence>
<accession>A0A5N6KJG7</accession>
<evidence type="ECO:0000313" key="3">
    <source>
        <dbReference type="Proteomes" id="UP000326757"/>
    </source>
</evidence>
<dbReference type="AlphaFoldDB" id="A0A5N6KJG7"/>
<reference evidence="2 3" key="1">
    <citation type="submission" date="2019-06" db="EMBL/GenBank/DDBJ databases">
        <title>Genome Sequence of the Brown Rot Fungal Pathogen Monilinia laxa.</title>
        <authorList>
            <person name="De Miccolis Angelini R.M."/>
            <person name="Landi L."/>
            <person name="Abate D."/>
            <person name="Pollastro S."/>
            <person name="Romanazzi G."/>
            <person name="Faretra F."/>
        </authorList>
    </citation>
    <scope>NUCLEOTIDE SEQUENCE [LARGE SCALE GENOMIC DNA]</scope>
    <source>
        <strain evidence="2 3">Mlax316</strain>
    </source>
</reference>
<feature type="transmembrane region" description="Helical" evidence="1">
    <location>
        <begin position="6"/>
        <end position="25"/>
    </location>
</feature>
<keyword evidence="1" id="KW-0472">Membrane</keyword>
<dbReference type="EMBL" id="VIGI01000002">
    <property type="protein sequence ID" value="KAB8303936.1"/>
    <property type="molecule type" value="Genomic_DNA"/>
</dbReference>
<gene>
    <name evidence="2" type="ORF">EYC80_005298</name>
</gene>